<proteinExistence type="predicted"/>
<keyword evidence="2" id="KW-0812">Transmembrane</keyword>
<evidence type="ECO:0000256" key="2">
    <source>
        <dbReference type="SAM" id="Phobius"/>
    </source>
</evidence>
<gene>
    <name evidence="3" type="ORF">IQ16_06364</name>
</gene>
<name>A0A562R2K8_9BRAD</name>
<dbReference type="RefSeq" id="WP_018645211.1">
    <property type="nucleotide sequence ID" value="NZ_VLLA01000020.1"/>
</dbReference>
<keyword evidence="2" id="KW-1133">Transmembrane helix</keyword>
<feature type="transmembrane region" description="Helical" evidence="2">
    <location>
        <begin position="57"/>
        <end position="82"/>
    </location>
</feature>
<evidence type="ECO:0000256" key="1">
    <source>
        <dbReference type="SAM" id="MobiDB-lite"/>
    </source>
</evidence>
<protein>
    <submittedName>
        <fullName evidence="3">Uncharacterized protein</fullName>
    </submittedName>
</protein>
<organism evidence="3 4">
    <name type="scientific">Bradyrhizobium huanghuaihaiense</name>
    <dbReference type="NCBI Taxonomy" id="990078"/>
    <lineage>
        <taxon>Bacteria</taxon>
        <taxon>Pseudomonadati</taxon>
        <taxon>Pseudomonadota</taxon>
        <taxon>Alphaproteobacteria</taxon>
        <taxon>Hyphomicrobiales</taxon>
        <taxon>Nitrobacteraceae</taxon>
        <taxon>Bradyrhizobium</taxon>
    </lineage>
</organism>
<feature type="region of interest" description="Disordered" evidence="1">
    <location>
        <begin position="97"/>
        <end position="133"/>
    </location>
</feature>
<evidence type="ECO:0000313" key="3">
    <source>
        <dbReference type="EMBL" id="TWI63305.1"/>
    </source>
</evidence>
<feature type="compositionally biased region" description="Low complexity" evidence="1">
    <location>
        <begin position="112"/>
        <end position="121"/>
    </location>
</feature>
<sequence length="238" mass="24648">MQLHHANTLERIETAADHDTGEIAMWPVTLDRLDFSTSDRDEVLALLRQGNCSKGTLSVVLVALAGGVGLGWAGALFAPAAISALNPIASMEAASRRMPSIKPVSKVESTRKTASASSSRTPPGIGGSSTFTSSLGPKPLAKASSVAQLPDVLEPDMSITGSVQPTGPLLPVPETRPTTIVGWAVLDVRAGTAVLEGPDGIRMAARGDEVPGIGRIDSIVRWGNRWIVATASGLISTP</sequence>
<dbReference type="AlphaFoldDB" id="A0A562R2K8"/>
<evidence type="ECO:0000313" key="4">
    <source>
        <dbReference type="Proteomes" id="UP000316291"/>
    </source>
</evidence>
<keyword evidence="4" id="KW-1185">Reference proteome</keyword>
<accession>A0A562R2K8</accession>
<keyword evidence="2" id="KW-0472">Membrane</keyword>
<comment type="caution">
    <text evidence="3">The sequence shown here is derived from an EMBL/GenBank/DDBJ whole genome shotgun (WGS) entry which is preliminary data.</text>
</comment>
<dbReference type="Proteomes" id="UP000316291">
    <property type="component" value="Unassembled WGS sequence"/>
</dbReference>
<dbReference type="OrthoDB" id="7926359at2"/>
<dbReference type="EMBL" id="VLLA01000020">
    <property type="protein sequence ID" value="TWI63305.1"/>
    <property type="molecule type" value="Genomic_DNA"/>
</dbReference>
<reference evidence="3 4" key="1">
    <citation type="journal article" date="2015" name="Stand. Genomic Sci.">
        <title>Genomic Encyclopedia of Bacterial and Archaeal Type Strains, Phase III: the genomes of soil and plant-associated and newly described type strains.</title>
        <authorList>
            <person name="Whitman W.B."/>
            <person name="Woyke T."/>
            <person name="Klenk H.P."/>
            <person name="Zhou Y."/>
            <person name="Lilburn T.G."/>
            <person name="Beck B.J."/>
            <person name="De Vos P."/>
            <person name="Vandamme P."/>
            <person name="Eisen J.A."/>
            <person name="Garrity G."/>
            <person name="Hugenholtz P."/>
            <person name="Kyrpides N.C."/>
        </authorList>
    </citation>
    <scope>NUCLEOTIDE SEQUENCE [LARGE SCALE GENOMIC DNA]</scope>
    <source>
        <strain evidence="3 4">CGMCC 1.10948</strain>
    </source>
</reference>